<dbReference type="Proteomes" id="UP001200741">
    <property type="component" value="Unassembled WGS sequence"/>
</dbReference>
<dbReference type="Gene3D" id="2.40.70.10">
    <property type="entry name" value="Acid Proteases"/>
    <property type="match status" value="2"/>
</dbReference>
<proteinExistence type="predicted"/>
<organism evidence="1 2">
    <name type="scientific">Pelomonas cellulosilytica</name>
    <dbReference type="NCBI Taxonomy" id="2906762"/>
    <lineage>
        <taxon>Bacteria</taxon>
        <taxon>Pseudomonadati</taxon>
        <taxon>Pseudomonadota</taxon>
        <taxon>Betaproteobacteria</taxon>
        <taxon>Burkholderiales</taxon>
        <taxon>Sphaerotilaceae</taxon>
        <taxon>Roseateles</taxon>
    </lineage>
</organism>
<protein>
    <submittedName>
        <fullName evidence="1">Retropepsin-like domain-containing protein</fullName>
    </submittedName>
</protein>
<dbReference type="Pfam" id="PF13650">
    <property type="entry name" value="Asp_protease_2"/>
    <property type="match status" value="1"/>
</dbReference>
<dbReference type="InterPro" id="IPR034122">
    <property type="entry name" value="Retropepsin-like_bacterial"/>
</dbReference>
<dbReference type="SUPFAM" id="SSF50630">
    <property type="entry name" value="Acid proteases"/>
    <property type="match status" value="1"/>
</dbReference>
<dbReference type="PROSITE" id="PS00141">
    <property type="entry name" value="ASP_PROTEASE"/>
    <property type="match status" value="1"/>
</dbReference>
<dbReference type="RefSeq" id="WP_233371268.1">
    <property type="nucleotide sequence ID" value="NZ_JAJTWU010000003.1"/>
</dbReference>
<dbReference type="InterPro" id="IPR021109">
    <property type="entry name" value="Peptidase_aspartic_dom_sf"/>
</dbReference>
<dbReference type="EMBL" id="JAJTWU010000003">
    <property type="protein sequence ID" value="MCE4554343.1"/>
    <property type="molecule type" value="Genomic_DNA"/>
</dbReference>
<reference evidence="1 2" key="1">
    <citation type="submission" date="2021-12" db="EMBL/GenBank/DDBJ databases">
        <title>Genome seq of P8.</title>
        <authorList>
            <person name="Seo T."/>
        </authorList>
    </citation>
    <scope>NUCLEOTIDE SEQUENCE [LARGE SCALE GENOMIC DNA]</scope>
    <source>
        <strain evidence="1 2">P8</strain>
    </source>
</reference>
<sequence length="420" mass="44023">MSRLTLILRRRVVTGVAAWLMLAVPLAAPAGTVGEALRAGDIDRLEALARGTDAEAGLARALALALRRQDAAALPALERLAGPKQQPPQRVLALQTLAALQLRNSRFSAAREALAASDALEPLDAEGRQTLVFADALADVPPMRAAAGATGRLPVRRDAASLARVTAQIDGQAQDAVVDTGAAFSTITTSTAQRLGLTLLKREASVSSASRDAVTTRFAVARELRLGEAVLHDVVFIVLPDEALSFNGGSYRIDAILGLPVFLQLGRLAVEKGPDEAEQLSLGTAAPSGAGGAPLIMLGLEPMLLAGLAPDAQGLRLFVDTGARHSQLFRNVAEQTPALLQQAVSQALTVGGAGGSRTDSQALKLPTLALQVGTRRVQLADVPLLSRTAVDREGVVGQDVLRQGRGYVMDFEQMRLRLLP</sequence>
<keyword evidence="2" id="KW-1185">Reference proteome</keyword>
<comment type="caution">
    <text evidence="1">The sequence shown here is derived from an EMBL/GenBank/DDBJ whole genome shotgun (WGS) entry which is preliminary data.</text>
</comment>
<name>A0ABS8XT25_9BURK</name>
<evidence type="ECO:0000313" key="2">
    <source>
        <dbReference type="Proteomes" id="UP001200741"/>
    </source>
</evidence>
<dbReference type="CDD" id="cd05483">
    <property type="entry name" value="retropepsin_like_bacteria"/>
    <property type="match status" value="1"/>
</dbReference>
<evidence type="ECO:0000313" key="1">
    <source>
        <dbReference type="EMBL" id="MCE4554343.1"/>
    </source>
</evidence>
<gene>
    <name evidence="1" type="ORF">LXT13_07770</name>
</gene>
<accession>A0ABS8XT25</accession>
<dbReference type="InterPro" id="IPR001969">
    <property type="entry name" value="Aspartic_peptidase_AS"/>
</dbReference>